<evidence type="ECO:0000256" key="1">
    <source>
        <dbReference type="ARBA" id="ARBA00004651"/>
    </source>
</evidence>
<accession>A0A6A8DGI8</accession>
<dbReference type="Gene3D" id="3.40.50.720">
    <property type="entry name" value="NAD(P)-binding Rossmann-like Domain"/>
    <property type="match status" value="1"/>
</dbReference>
<keyword evidence="4" id="KW-0813">Transport</keyword>
<keyword evidence="4" id="KW-0406">Ion transport</keyword>
<dbReference type="Proteomes" id="UP000799092">
    <property type="component" value="Unassembled WGS sequence"/>
</dbReference>
<keyword evidence="2" id="KW-0812">Transmembrane</keyword>
<dbReference type="GO" id="GO:0005886">
    <property type="term" value="C:plasma membrane"/>
    <property type="evidence" value="ECO:0007669"/>
    <property type="project" value="UniProtKB-SubCell"/>
</dbReference>
<comment type="caution">
    <text evidence="4">The sequence shown here is derived from an EMBL/GenBank/DDBJ whole genome shotgun (WGS) entry which is preliminary data.</text>
</comment>
<dbReference type="OrthoDB" id="9785285at2"/>
<evidence type="ECO:0000313" key="5">
    <source>
        <dbReference type="Proteomes" id="UP000799092"/>
    </source>
</evidence>
<dbReference type="SUPFAM" id="SSF51735">
    <property type="entry name" value="NAD(P)-binding Rossmann-fold domains"/>
    <property type="match status" value="1"/>
</dbReference>
<keyword evidence="2" id="KW-1133">Transmembrane helix</keyword>
<feature type="transmembrane region" description="Helical" evidence="2">
    <location>
        <begin position="37"/>
        <end position="54"/>
    </location>
</feature>
<dbReference type="EMBL" id="WJNG01000018">
    <property type="protein sequence ID" value="MRH44774.1"/>
    <property type="molecule type" value="Genomic_DNA"/>
</dbReference>
<dbReference type="InterPro" id="IPR050721">
    <property type="entry name" value="Trk_Ktr_HKT_K-transport"/>
</dbReference>
<feature type="transmembrane region" description="Helical" evidence="2">
    <location>
        <begin position="61"/>
        <end position="79"/>
    </location>
</feature>
<evidence type="ECO:0000256" key="2">
    <source>
        <dbReference type="SAM" id="Phobius"/>
    </source>
</evidence>
<dbReference type="Pfam" id="PF07885">
    <property type="entry name" value="Ion_trans_2"/>
    <property type="match status" value="1"/>
</dbReference>
<dbReference type="Gene3D" id="1.10.287.70">
    <property type="match status" value="1"/>
</dbReference>
<dbReference type="PANTHER" id="PTHR43833">
    <property type="entry name" value="POTASSIUM CHANNEL PROTEIN 2-RELATED-RELATED"/>
    <property type="match status" value="1"/>
</dbReference>
<dbReference type="PROSITE" id="PS51201">
    <property type="entry name" value="RCK_N"/>
    <property type="match status" value="1"/>
</dbReference>
<dbReference type="InterPro" id="IPR036291">
    <property type="entry name" value="NAD(P)-bd_dom_sf"/>
</dbReference>
<dbReference type="AlphaFoldDB" id="A0A6A8DGI8"/>
<feature type="domain" description="RCK N-terminal" evidence="3">
    <location>
        <begin position="102"/>
        <end position="227"/>
    </location>
</feature>
<dbReference type="InterPro" id="IPR003148">
    <property type="entry name" value="RCK_N"/>
</dbReference>
<name>A0A6A8DGI8_9BACI</name>
<sequence>MPTIFRLLATVSLTMLSFGIVIHFVEPKHFPTIFDGVWWAFVTGSTVGYGDYVPLSTVGRVVAILLILAGGGVVTFYMATISAGTIKHEQELSKGTITYKGSNHIIFVGWNERTKQLLEMLKERNTHEQIVLIDKTLNNLPFQKHFLHFVRGDATEDEILQKANISQAKYVVITSDPSKKERQADQSSILTTVATRGNNSDVYIITEILTKEQVTNATRAGANTVIRSNDFMSTLFFHEIFRDEPIKPFDILLKVLANQQFHQIDLKQQMIGNTFLECSDHYVAEEQILIGIIRKGELILNPPFDDKLQKNDTLIVLSRL</sequence>
<dbReference type="PANTHER" id="PTHR43833:SF9">
    <property type="entry name" value="POTASSIUM CHANNEL PROTEIN YUGO-RELATED"/>
    <property type="match status" value="1"/>
</dbReference>
<dbReference type="InterPro" id="IPR013099">
    <property type="entry name" value="K_chnl_dom"/>
</dbReference>
<comment type="subcellular location">
    <subcellularLocation>
        <location evidence="1">Cell membrane</location>
        <topology evidence="1">Multi-pass membrane protein</topology>
    </subcellularLocation>
</comment>
<evidence type="ECO:0000313" key="4">
    <source>
        <dbReference type="EMBL" id="MRH44774.1"/>
    </source>
</evidence>
<dbReference type="GO" id="GO:0034220">
    <property type="term" value="P:monoatomic ion transmembrane transport"/>
    <property type="evidence" value="ECO:0007669"/>
    <property type="project" value="UniProtKB-KW"/>
</dbReference>
<feature type="transmembrane region" description="Helical" evidence="2">
    <location>
        <begin position="7"/>
        <end position="25"/>
    </location>
</feature>
<evidence type="ECO:0000259" key="3">
    <source>
        <dbReference type="PROSITE" id="PS51201"/>
    </source>
</evidence>
<keyword evidence="2" id="KW-0472">Membrane</keyword>
<dbReference type="Pfam" id="PF02254">
    <property type="entry name" value="TrkA_N"/>
    <property type="match status" value="1"/>
</dbReference>
<dbReference type="GO" id="GO:0006813">
    <property type="term" value="P:potassium ion transport"/>
    <property type="evidence" value="ECO:0007669"/>
    <property type="project" value="InterPro"/>
</dbReference>
<reference evidence="4" key="1">
    <citation type="submission" date="2019-11" db="EMBL/GenBank/DDBJ databases">
        <authorList>
            <person name="Li J."/>
        </authorList>
    </citation>
    <scope>NUCLEOTIDE SEQUENCE</scope>
    <source>
        <strain evidence="4">B6B</strain>
    </source>
</reference>
<organism evidence="4 5">
    <name type="scientific">Aquibacillus halophilus</name>
    <dbReference type="NCBI Taxonomy" id="930132"/>
    <lineage>
        <taxon>Bacteria</taxon>
        <taxon>Bacillati</taxon>
        <taxon>Bacillota</taxon>
        <taxon>Bacilli</taxon>
        <taxon>Bacillales</taxon>
        <taxon>Bacillaceae</taxon>
        <taxon>Aquibacillus</taxon>
    </lineage>
</organism>
<keyword evidence="5" id="KW-1185">Reference proteome</keyword>
<dbReference type="SUPFAM" id="SSF81324">
    <property type="entry name" value="Voltage-gated potassium channels"/>
    <property type="match status" value="1"/>
</dbReference>
<gene>
    <name evidence="4" type="ORF">GH741_19170</name>
</gene>
<proteinExistence type="predicted"/>
<dbReference type="RefSeq" id="WP_153738375.1">
    <property type="nucleotide sequence ID" value="NZ_WJNG01000018.1"/>
</dbReference>
<protein>
    <submittedName>
        <fullName evidence="4">Potassium channel protein</fullName>
    </submittedName>
</protein>
<keyword evidence="4" id="KW-0407">Ion channel</keyword>